<evidence type="ECO:0000313" key="3">
    <source>
        <dbReference type="EMBL" id="PHH71519.1"/>
    </source>
</evidence>
<feature type="domain" description="SAC3/GANP/THP3 conserved" evidence="2">
    <location>
        <begin position="195"/>
        <end position="512"/>
    </location>
</feature>
<dbReference type="EMBL" id="NJES01000502">
    <property type="protein sequence ID" value="PHH71519.1"/>
    <property type="molecule type" value="Genomic_DNA"/>
</dbReference>
<feature type="compositionally biased region" description="Polar residues" evidence="1">
    <location>
        <begin position="1275"/>
        <end position="1284"/>
    </location>
</feature>
<organism evidence="3 4">
    <name type="scientific">Ophiocordyceps camponoti-rufipedis</name>
    <dbReference type="NCBI Taxonomy" id="2004952"/>
    <lineage>
        <taxon>Eukaryota</taxon>
        <taxon>Fungi</taxon>
        <taxon>Dikarya</taxon>
        <taxon>Ascomycota</taxon>
        <taxon>Pezizomycotina</taxon>
        <taxon>Sordariomycetes</taxon>
        <taxon>Hypocreomycetidae</taxon>
        <taxon>Hypocreales</taxon>
        <taxon>Ophiocordycipitaceae</taxon>
        <taxon>Ophiocordyceps</taxon>
    </lineage>
</organism>
<dbReference type="CDD" id="cd06503">
    <property type="entry name" value="ATP-synt_Fo_b"/>
    <property type="match status" value="1"/>
</dbReference>
<dbReference type="GO" id="GO:0005737">
    <property type="term" value="C:cytoplasm"/>
    <property type="evidence" value="ECO:0007669"/>
    <property type="project" value="TreeGrafter"/>
</dbReference>
<feature type="compositionally biased region" description="Polar residues" evidence="1">
    <location>
        <begin position="956"/>
        <end position="965"/>
    </location>
</feature>
<feature type="region of interest" description="Disordered" evidence="1">
    <location>
        <begin position="1406"/>
        <end position="1428"/>
    </location>
</feature>
<feature type="compositionally biased region" description="Polar residues" evidence="1">
    <location>
        <begin position="1299"/>
        <end position="1309"/>
    </location>
</feature>
<feature type="compositionally biased region" description="Basic and acidic residues" evidence="1">
    <location>
        <begin position="682"/>
        <end position="701"/>
    </location>
</feature>
<feature type="region of interest" description="Disordered" evidence="1">
    <location>
        <begin position="1213"/>
        <end position="1238"/>
    </location>
</feature>
<dbReference type="InterPro" id="IPR045107">
    <property type="entry name" value="SAC3/GANP/THP3"/>
</dbReference>
<feature type="compositionally biased region" description="Polar residues" evidence="1">
    <location>
        <begin position="83"/>
        <end position="104"/>
    </location>
</feature>
<feature type="region of interest" description="Disordered" evidence="1">
    <location>
        <begin position="1326"/>
        <end position="1373"/>
    </location>
</feature>
<comment type="caution">
    <text evidence="3">The sequence shown here is derived from an EMBL/GenBank/DDBJ whole genome shotgun (WGS) entry which is preliminary data.</text>
</comment>
<proteinExistence type="predicted"/>
<evidence type="ECO:0000256" key="1">
    <source>
        <dbReference type="SAM" id="MobiDB-lite"/>
    </source>
</evidence>
<feature type="compositionally biased region" description="Low complexity" evidence="1">
    <location>
        <begin position="1356"/>
        <end position="1372"/>
    </location>
</feature>
<dbReference type="Proteomes" id="UP000226431">
    <property type="component" value="Unassembled WGS sequence"/>
</dbReference>
<dbReference type="InterPro" id="IPR005062">
    <property type="entry name" value="SAC3/GANP/THP3_conserved"/>
</dbReference>
<feature type="compositionally biased region" description="Polar residues" evidence="1">
    <location>
        <begin position="1415"/>
        <end position="1428"/>
    </location>
</feature>
<dbReference type="STRING" id="2004952.A0A2C5XGG0"/>
<feature type="compositionally biased region" description="Basic residues" evidence="1">
    <location>
        <begin position="55"/>
        <end position="77"/>
    </location>
</feature>
<dbReference type="GO" id="GO:0006406">
    <property type="term" value="P:mRNA export from nucleus"/>
    <property type="evidence" value="ECO:0007669"/>
    <property type="project" value="TreeGrafter"/>
</dbReference>
<protein>
    <recommendedName>
        <fullName evidence="2">SAC3/GANP/THP3 conserved domain-containing protein</fullName>
    </recommendedName>
</protein>
<sequence length="1428" mass="157617">MFSSHAEATRKATANPFATHEPNPFSDENKAKQTSFDANRDSSLRNTGDGAKQRWGGRGRANWRGHKDNRRRSRHRSEPRNPFAQQGPQASADEASSSRPSAPDSTLMPPPDSSACDLAQKIHQRLQADRISPPRWPADLVSKGNQQEMSRFRELYEAYRSKARASLTKAGLIDDPEKRKKLSDALEFKGICEEMCPEYEKICRLTEHDVLNPEKSRDTGVVRVEKMVKKLTRSAAGQEAPLPMDVRSVACLQRTLDYLIDVVLRQDDNLFSSHGFVWNRTRAIRRDFTFFSSMTEEEMKSQVYVLENITRFHVTSLHLLSQAKIKVEGFVEQQELEQLGKTLLSLRDVYDDCQVQGVTCENEAEFRAYYLLFHGRDSSVLETLQRQWRPSLWQDSDEIRTAVSLVEALQNTQEFIGSRKDGFAGPLLAASGAQLTYFRIVEDPKVSYTMACFAECHFQDIRRSLLATVKRALARPKDPVRDVTAASLNEFLRFDTVEQAIEFANMHNLKFEPDPQFPTDISRQLLVLNDKSTLPHLRLEHQFSQSLVERKRGTASLPTVIHSTIVEGTNDLRNYADGRNRDEPMEGGIASEAAAEKKTMAAQPRKSGPVNNGFLDSGTASCPSLDKAGREILQSQDLGLEHGPTNSLIDTEEDETAVPVPAPKNPFAPVNEEGSANLTKHPSVEDLKTQETIRFFGDRSKPAQPPKQNPFASPQKLPDNSTFKSGGFEPIKANPFAPNPMPASGEGLQPAPVKKNPFAPTPQQPAYSTFKAAGFGTAKPNPFAPNPVPANKEGLSMAPVKTNPFAPPDQPSTHFTFKPEGFETIKSNHFAPTSVSANGEGFPAPVMVNPITPSVPYQSFKFGLQSFPFPPSSVEASLEPAKIILPYKPHLPDMRSDKPYPPSPVPLSGRYKSGAPSQVGLQAAANAKPISMPWFHRPLETGPSFAASKPAELKPATSSEPSTAFSAPGGHQNAAPSLAASAAAPWANIPNAASVQENSTAKPQEASQMLSSLQTGFVSNDQVLSAHHATDAQGQSMPEMLEIFVPNEPIDENTIGAPAAAQPAPVAEELVPTERDLMGDFNKWFVNGDTGLMSDFIVHMAIQITEKAFAQFTLEETERKDREEEEKREAEAKQFRTKKIIVKYIRLWKVIARRKRLNTVAREGRDKARAFIQQRLIDQRDERRNKAKAEAEAERLKEERSQQMAAEIARLARAQGRARGEAMQQAEREAKQKAKQEAKQEASKALLATGVLSGLGEEKLAAERIVAGDGAQSAKLASSTGPRQTESRSSDNLLWPGFNPSTSFSSSVGKRTTNFSYLNKRSSSRYSTAKVLVPTPSSNNDDTKSPFRQGADAMQSRRSLPSTSSSSDSSSRPFAGLSPYWRLKAMGLVQRPDGVVVPENLASYNFAERGPLPTPNQIVEQQAQTSRR</sequence>
<feature type="compositionally biased region" description="Basic and acidic residues" evidence="1">
    <location>
        <begin position="1226"/>
        <end position="1238"/>
    </location>
</feature>
<feature type="compositionally biased region" description="Low complexity" evidence="1">
    <location>
        <begin position="1213"/>
        <end position="1225"/>
    </location>
</feature>
<evidence type="ECO:0000313" key="4">
    <source>
        <dbReference type="Proteomes" id="UP000226431"/>
    </source>
</evidence>
<evidence type="ECO:0000259" key="2">
    <source>
        <dbReference type="Pfam" id="PF03399"/>
    </source>
</evidence>
<dbReference type="PANTHER" id="PTHR12436:SF3">
    <property type="entry name" value="GERMINAL-CENTER ASSOCIATED NUCLEAR PROTEIN"/>
    <property type="match status" value="1"/>
</dbReference>
<feature type="region of interest" description="Disordered" evidence="1">
    <location>
        <begin position="593"/>
        <end position="622"/>
    </location>
</feature>
<feature type="region of interest" description="Disordered" evidence="1">
    <location>
        <begin position="652"/>
        <end position="767"/>
    </location>
</feature>
<gene>
    <name evidence="3" type="ORF">CDD80_5228</name>
</gene>
<keyword evidence="4" id="KW-1185">Reference proteome</keyword>
<dbReference type="GO" id="GO:0070390">
    <property type="term" value="C:transcription export complex 2"/>
    <property type="evidence" value="ECO:0007669"/>
    <property type="project" value="TreeGrafter"/>
</dbReference>
<accession>A0A2C5XGG0</accession>
<feature type="region of interest" description="Disordered" evidence="1">
    <location>
        <begin position="1"/>
        <end position="115"/>
    </location>
</feature>
<feature type="region of interest" description="Disordered" evidence="1">
    <location>
        <begin position="941"/>
        <end position="979"/>
    </location>
</feature>
<dbReference type="OrthoDB" id="264795at2759"/>
<dbReference type="Gene3D" id="1.25.40.990">
    <property type="match status" value="1"/>
</dbReference>
<name>A0A2C5XGG0_9HYPO</name>
<dbReference type="PANTHER" id="PTHR12436">
    <property type="entry name" value="80 KDA MCM3-ASSOCIATED PROTEIN"/>
    <property type="match status" value="1"/>
</dbReference>
<reference evidence="3 4" key="1">
    <citation type="submission" date="2017-06" db="EMBL/GenBank/DDBJ databases">
        <title>Ant-infecting Ophiocordyceps genomes reveal a high diversity of potential behavioral manipulation genes and a possible major role for enterotoxins.</title>
        <authorList>
            <person name="De Bekker C."/>
            <person name="Evans H.C."/>
            <person name="Brachmann A."/>
            <person name="Hughes D.P."/>
        </authorList>
    </citation>
    <scope>NUCLEOTIDE SEQUENCE [LARGE SCALE GENOMIC DNA]</scope>
    <source>
        <strain evidence="3 4">Map16</strain>
    </source>
</reference>
<feature type="region of interest" description="Disordered" evidence="1">
    <location>
        <begin position="1269"/>
        <end position="1309"/>
    </location>
</feature>
<dbReference type="Pfam" id="PF03399">
    <property type="entry name" value="SAC3_GANP"/>
    <property type="match status" value="1"/>
</dbReference>